<dbReference type="EMBL" id="GBRH01197436">
    <property type="protein sequence ID" value="JAE00460.1"/>
    <property type="molecule type" value="Transcribed_RNA"/>
</dbReference>
<reference evidence="1" key="1">
    <citation type="submission" date="2014-09" db="EMBL/GenBank/DDBJ databases">
        <authorList>
            <person name="Magalhaes I.L.F."/>
            <person name="Oliveira U."/>
            <person name="Santos F.R."/>
            <person name="Vidigal T.H.D.A."/>
            <person name="Brescovit A.D."/>
            <person name="Santos A.J."/>
        </authorList>
    </citation>
    <scope>NUCLEOTIDE SEQUENCE</scope>
    <source>
        <tissue evidence="1">Shoot tissue taken approximately 20 cm above the soil surface</tissue>
    </source>
</reference>
<accession>A0A0A9UP32</accession>
<organism evidence="1">
    <name type="scientific">Arundo donax</name>
    <name type="common">Giant reed</name>
    <name type="synonym">Donax arundinaceus</name>
    <dbReference type="NCBI Taxonomy" id="35708"/>
    <lineage>
        <taxon>Eukaryota</taxon>
        <taxon>Viridiplantae</taxon>
        <taxon>Streptophyta</taxon>
        <taxon>Embryophyta</taxon>
        <taxon>Tracheophyta</taxon>
        <taxon>Spermatophyta</taxon>
        <taxon>Magnoliopsida</taxon>
        <taxon>Liliopsida</taxon>
        <taxon>Poales</taxon>
        <taxon>Poaceae</taxon>
        <taxon>PACMAD clade</taxon>
        <taxon>Arundinoideae</taxon>
        <taxon>Arundineae</taxon>
        <taxon>Arundo</taxon>
    </lineage>
</organism>
<name>A0A0A9UP32_ARUDO</name>
<proteinExistence type="predicted"/>
<reference evidence="1" key="2">
    <citation type="journal article" date="2015" name="Data Brief">
        <title>Shoot transcriptome of the giant reed, Arundo donax.</title>
        <authorList>
            <person name="Barrero R.A."/>
            <person name="Guerrero F.D."/>
            <person name="Moolhuijzen P."/>
            <person name="Goolsby J.A."/>
            <person name="Tidwell J."/>
            <person name="Bellgard S.E."/>
            <person name="Bellgard M.I."/>
        </authorList>
    </citation>
    <scope>NUCLEOTIDE SEQUENCE</scope>
    <source>
        <tissue evidence="1">Shoot tissue taken approximately 20 cm above the soil surface</tissue>
    </source>
</reference>
<sequence length="62" mass="7248">MQESVKQVPELIPILSTKPGTDEATVRNHSEWTQVLYPLLRYQGLRYSSCINAESRKSFHWQ</sequence>
<protein>
    <submittedName>
        <fullName evidence="1">Uncharacterized protein</fullName>
    </submittedName>
</protein>
<dbReference type="AlphaFoldDB" id="A0A0A9UP32"/>
<evidence type="ECO:0000313" key="1">
    <source>
        <dbReference type="EMBL" id="JAE00460.1"/>
    </source>
</evidence>